<dbReference type="SUPFAM" id="SSF53474">
    <property type="entry name" value="alpha/beta-Hydrolases"/>
    <property type="match status" value="1"/>
</dbReference>
<comment type="similarity">
    <text evidence="1">Belongs to the thioesterase family.</text>
</comment>
<dbReference type="Gene3D" id="3.40.50.1820">
    <property type="entry name" value="alpha/beta hydrolase"/>
    <property type="match status" value="1"/>
</dbReference>
<dbReference type="PANTHER" id="PTHR11487:SF0">
    <property type="entry name" value="S-ACYL FATTY ACID SYNTHASE THIOESTERASE, MEDIUM CHAIN"/>
    <property type="match status" value="1"/>
</dbReference>
<dbReference type="STRING" id="1121345.SAMN02745217_03579"/>
<dbReference type="InterPro" id="IPR001031">
    <property type="entry name" value="Thioesterase"/>
</dbReference>
<dbReference type="InterPro" id="IPR012223">
    <property type="entry name" value="TEII"/>
</dbReference>
<dbReference type="Proteomes" id="UP000184612">
    <property type="component" value="Unassembled WGS sequence"/>
</dbReference>
<name>A0A1M7YI45_9FIRM</name>
<organism evidence="3 4">
    <name type="scientific">Anaerocolumna xylanovorans DSM 12503</name>
    <dbReference type="NCBI Taxonomy" id="1121345"/>
    <lineage>
        <taxon>Bacteria</taxon>
        <taxon>Bacillati</taxon>
        <taxon>Bacillota</taxon>
        <taxon>Clostridia</taxon>
        <taxon>Lachnospirales</taxon>
        <taxon>Lachnospiraceae</taxon>
        <taxon>Anaerocolumna</taxon>
    </lineage>
</organism>
<accession>A0A1M7YI45</accession>
<evidence type="ECO:0000259" key="2">
    <source>
        <dbReference type="Pfam" id="PF00975"/>
    </source>
</evidence>
<evidence type="ECO:0000313" key="4">
    <source>
        <dbReference type="Proteomes" id="UP000184612"/>
    </source>
</evidence>
<dbReference type="InterPro" id="IPR029058">
    <property type="entry name" value="AB_hydrolase_fold"/>
</dbReference>
<evidence type="ECO:0000313" key="3">
    <source>
        <dbReference type="EMBL" id="SHO52314.1"/>
    </source>
</evidence>
<dbReference type="GO" id="GO:0008610">
    <property type="term" value="P:lipid biosynthetic process"/>
    <property type="evidence" value="ECO:0007669"/>
    <property type="project" value="TreeGrafter"/>
</dbReference>
<dbReference type="AlphaFoldDB" id="A0A1M7YI45"/>
<dbReference type="RefSeq" id="WP_073590234.1">
    <property type="nucleotide sequence ID" value="NZ_FRFD01000011.1"/>
</dbReference>
<evidence type="ECO:0000256" key="1">
    <source>
        <dbReference type="ARBA" id="ARBA00007169"/>
    </source>
</evidence>
<dbReference type="OrthoDB" id="2213423at2"/>
<reference evidence="3 4" key="1">
    <citation type="submission" date="2016-12" db="EMBL/GenBank/DDBJ databases">
        <authorList>
            <person name="Song W.-J."/>
            <person name="Kurnit D.M."/>
        </authorList>
    </citation>
    <scope>NUCLEOTIDE SEQUENCE [LARGE SCALE GENOMIC DNA]</scope>
    <source>
        <strain evidence="3 4">DSM 12503</strain>
    </source>
</reference>
<keyword evidence="4" id="KW-1185">Reference proteome</keyword>
<proteinExistence type="inferred from homology"/>
<dbReference type="EMBL" id="FRFD01000011">
    <property type="protein sequence ID" value="SHO52314.1"/>
    <property type="molecule type" value="Genomic_DNA"/>
</dbReference>
<dbReference type="PANTHER" id="PTHR11487">
    <property type="entry name" value="THIOESTERASE"/>
    <property type="match status" value="1"/>
</dbReference>
<gene>
    <name evidence="3" type="ORF">SAMN02745217_03579</name>
</gene>
<dbReference type="Pfam" id="PF00975">
    <property type="entry name" value="Thioesterase"/>
    <property type="match status" value="1"/>
</dbReference>
<feature type="domain" description="Thioesterase" evidence="2">
    <location>
        <begin position="18"/>
        <end position="245"/>
    </location>
</feature>
<sequence length="269" mass="30962">MHNKWIAHSRVEDSSVIRLFCFHYAGGSAVYFSKWKEYLNPTIDVCAVQLPMREHRINESMPGSIQEIAHLFVRDTTELFDKPFILFGHSMGAIIAYEVARKLEKLYGKKAQKLIVSGCAAPSCPDHISSKKDVMKMSVEELCLLLRDYGQISAQLMENQDFLDYYIPIIRNDFHLCQQYSLGEVHSVDSPIIALTGDNDPFIKEKEDINEWMNFTNKGFESLSFPGQHFFIDDNAEKILKIISSETIKEHRKKGLDELIHKREIISVD</sequence>
<protein>
    <submittedName>
        <fullName evidence="3">Surfactin synthase thioesterase subunit</fullName>
    </submittedName>
</protein>